<feature type="region of interest" description="Disordered" evidence="1">
    <location>
        <begin position="220"/>
        <end position="241"/>
    </location>
</feature>
<dbReference type="OrthoDB" id="693008at2759"/>
<comment type="caution">
    <text evidence="3">The sequence shown here is derived from an EMBL/GenBank/DDBJ whole genome shotgun (WGS) entry which is preliminary data.</text>
</comment>
<evidence type="ECO:0000259" key="2">
    <source>
        <dbReference type="Pfam" id="PF14303"/>
    </source>
</evidence>
<organism evidence="3 4">
    <name type="scientific">Striga hermonthica</name>
    <name type="common">Purple witchweed</name>
    <name type="synonym">Buchnera hermonthica</name>
    <dbReference type="NCBI Taxonomy" id="68872"/>
    <lineage>
        <taxon>Eukaryota</taxon>
        <taxon>Viridiplantae</taxon>
        <taxon>Streptophyta</taxon>
        <taxon>Embryophyta</taxon>
        <taxon>Tracheophyta</taxon>
        <taxon>Spermatophyta</taxon>
        <taxon>Magnoliopsida</taxon>
        <taxon>eudicotyledons</taxon>
        <taxon>Gunneridae</taxon>
        <taxon>Pentapetalae</taxon>
        <taxon>asterids</taxon>
        <taxon>lamiids</taxon>
        <taxon>Lamiales</taxon>
        <taxon>Orobanchaceae</taxon>
        <taxon>Buchnereae</taxon>
        <taxon>Striga</taxon>
    </lineage>
</organism>
<feature type="region of interest" description="Disordered" evidence="1">
    <location>
        <begin position="169"/>
        <end position="198"/>
    </location>
</feature>
<evidence type="ECO:0000313" key="4">
    <source>
        <dbReference type="Proteomes" id="UP001153555"/>
    </source>
</evidence>
<keyword evidence="4" id="KW-1185">Reference proteome</keyword>
<sequence>MSTGSQDVVRGSVGPEVEVLDNICLNKEVQKNKEGEPKRGAKASAKSWTQDEDVLLCRALCTISSAPIVGAQQSSDGFWRRITLYYNENGQARDFIERSMDSAKSHFNDFHGNCLKFNASINRFRADQRSGENDAILLQNALMEWNSDGKRKGAFKWLHCWEILKNSPKFQGSSTTSRGGKKSRMYESGDHTSGSAQDLELDCDDDERYVRRPIGQKAEKAGKRKVKCSMGINTDQKAERPQNEFKKLVRMESPKTYREMLKEDISTMIEEEYT</sequence>
<dbReference type="PANTHER" id="PTHR45023">
    <property type="match status" value="1"/>
</dbReference>
<dbReference type="EMBL" id="CACSLK010003174">
    <property type="protein sequence ID" value="CAA0809026.1"/>
    <property type="molecule type" value="Genomic_DNA"/>
</dbReference>
<dbReference type="Proteomes" id="UP001153555">
    <property type="component" value="Unassembled WGS sequence"/>
</dbReference>
<dbReference type="PANTHER" id="PTHR45023:SF4">
    <property type="entry name" value="GLYCINE-RICH PROTEIN-RELATED"/>
    <property type="match status" value="1"/>
</dbReference>
<dbReference type="Pfam" id="PF14303">
    <property type="entry name" value="NAM-associated"/>
    <property type="match status" value="1"/>
</dbReference>
<dbReference type="AlphaFoldDB" id="A0A9N7R1V3"/>
<evidence type="ECO:0000313" key="3">
    <source>
        <dbReference type="EMBL" id="CAA0809026.1"/>
    </source>
</evidence>
<reference evidence="3" key="1">
    <citation type="submission" date="2019-12" db="EMBL/GenBank/DDBJ databases">
        <authorList>
            <person name="Scholes J."/>
        </authorList>
    </citation>
    <scope>NUCLEOTIDE SEQUENCE</scope>
</reference>
<protein>
    <recommendedName>
        <fullName evidence="2">No apical meristem-associated C-terminal domain-containing protein</fullName>
    </recommendedName>
</protein>
<accession>A0A9N7R1V3</accession>
<feature type="domain" description="No apical meristem-associated C-terminal" evidence="2">
    <location>
        <begin position="155"/>
        <end position="238"/>
    </location>
</feature>
<evidence type="ECO:0000256" key="1">
    <source>
        <dbReference type="SAM" id="MobiDB-lite"/>
    </source>
</evidence>
<name>A0A9N7R1V3_STRHE</name>
<proteinExistence type="predicted"/>
<dbReference type="InterPro" id="IPR029466">
    <property type="entry name" value="NAM-associated_C"/>
</dbReference>
<gene>
    <name evidence="3" type="ORF">SHERM_11232</name>
</gene>